<evidence type="ECO:0000313" key="3">
    <source>
        <dbReference type="EMBL" id="QHA00038.1"/>
    </source>
</evidence>
<protein>
    <recommendedName>
        <fullName evidence="5">Lipoprotein</fullName>
    </recommendedName>
</protein>
<feature type="chain" id="PRO_5032987175" description="Lipoprotein" evidence="2">
    <location>
        <begin position="25"/>
        <end position="265"/>
    </location>
</feature>
<evidence type="ECO:0000313" key="4">
    <source>
        <dbReference type="Proteomes" id="UP000430508"/>
    </source>
</evidence>
<gene>
    <name evidence="3" type="ORF">GQ588_04940</name>
</gene>
<dbReference type="AlphaFoldDB" id="A0A857DHC7"/>
<evidence type="ECO:0008006" key="5">
    <source>
        <dbReference type="Google" id="ProtNLM"/>
    </source>
</evidence>
<sequence>MKTIRYFVTVVIIVCMAFMMTACGSGSKIDENSEAQSQGNAAQSTNSDLDVGENLKWPTDSMGNLPGLKGKISAVLKDDSTGQCTVAFSEMAKEDAQAYIAEMKKRGYTGELSVADEESLIHSGKAANGSTAVFTYNVTAKEGTISFGTGDASGQSATAVDMTDAASWPENYMEGVPELVGRIVDVVNDNNKSVTVSLEHVDKAIFEDYIKLLKLNGFTKDVDESTSVSSSDFRAYNAKGEWANACLNIVEGNNTATITMEKPAQ</sequence>
<evidence type="ECO:0000256" key="1">
    <source>
        <dbReference type="SAM" id="MobiDB-lite"/>
    </source>
</evidence>
<proteinExistence type="predicted"/>
<feature type="signal peptide" evidence="2">
    <location>
        <begin position="1"/>
        <end position="24"/>
    </location>
</feature>
<feature type="region of interest" description="Disordered" evidence="1">
    <location>
        <begin position="29"/>
        <end position="53"/>
    </location>
</feature>
<reference evidence="3 4" key="1">
    <citation type="submission" date="2019-12" db="EMBL/GenBank/DDBJ databases">
        <title>Sequence classification of anaerobic respiratory reductive dehalogenases: First we see many, then we see few.</title>
        <authorList>
            <person name="Molenda O."/>
            <person name="Puentes Jacome L.A."/>
            <person name="Cao X."/>
            <person name="Nesbo C.L."/>
            <person name="Tang S."/>
            <person name="Morson N."/>
            <person name="Patron J."/>
            <person name="Lomheim L."/>
            <person name="Wishart D.S."/>
            <person name="Edwards E.A."/>
        </authorList>
    </citation>
    <scope>NUCLEOTIDE SEQUENCE [LARGE SCALE GENOMIC DNA]</scope>
    <source>
        <strain evidence="3 4">12DCA</strain>
    </source>
</reference>
<feature type="compositionally biased region" description="Polar residues" evidence="1">
    <location>
        <begin position="34"/>
        <end position="48"/>
    </location>
</feature>
<dbReference type="PROSITE" id="PS51257">
    <property type="entry name" value="PROKAR_LIPOPROTEIN"/>
    <property type="match status" value="1"/>
</dbReference>
<accession>A0A857DHC7</accession>
<dbReference type="EMBL" id="CP046996">
    <property type="protein sequence ID" value="QHA00038.1"/>
    <property type="molecule type" value="Genomic_DNA"/>
</dbReference>
<name>A0A857DHC7_9FIRM</name>
<evidence type="ECO:0000256" key="2">
    <source>
        <dbReference type="SAM" id="SignalP"/>
    </source>
</evidence>
<dbReference type="RefSeq" id="WP_019225446.1">
    <property type="nucleotide sequence ID" value="NZ_CP046996.1"/>
</dbReference>
<keyword evidence="2" id="KW-0732">Signal</keyword>
<organism evidence="3 4">
    <name type="scientific">Dehalobacter restrictus</name>
    <dbReference type="NCBI Taxonomy" id="55583"/>
    <lineage>
        <taxon>Bacteria</taxon>
        <taxon>Bacillati</taxon>
        <taxon>Bacillota</taxon>
        <taxon>Clostridia</taxon>
        <taxon>Eubacteriales</taxon>
        <taxon>Desulfitobacteriaceae</taxon>
        <taxon>Dehalobacter</taxon>
    </lineage>
</organism>
<dbReference type="Proteomes" id="UP000430508">
    <property type="component" value="Chromosome"/>
</dbReference>